<evidence type="ECO:0000256" key="3">
    <source>
        <dbReference type="ARBA" id="ARBA00022692"/>
    </source>
</evidence>
<evidence type="ECO:0000256" key="4">
    <source>
        <dbReference type="ARBA" id="ARBA00022989"/>
    </source>
</evidence>
<dbReference type="EMBL" id="JBCLTR010000002">
    <property type="protein sequence ID" value="MEY8632536.1"/>
    <property type="molecule type" value="Genomic_DNA"/>
</dbReference>
<name>A0ABV4DHK9_9FIRM</name>
<dbReference type="InterPro" id="IPR010343">
    <property type="entry name" value="ArAE_1"/>
</dbReference>
<organism evidence="6 7">
    <name type="scientific">Anaerostipes hominis</name>
    <name type="common">ex Lee et al. 2021</name>
    <dbReference type="NCBI Taxonomy" id="2025494"/>
    <lineage>
        <taxon>Bacteria</taxon>
        <taxon>Bacillati</taxon>
        <taxon>Bacillota</taxon>
        <taxon>Clostridia</taxon>
        <taxon>Lachnospirales</taxon>
        <taxon>Lachnospiraceae</taxon>
        <taxon>Anaerostipes</taxon>
    </lineage>
</organism>
<keyword evidence="7" id="KW-1185">Reference proteome</keyword>
<evidence type="ECO:0000313" key="7">
    <source>
        <dbReference type="Proteomes" id="UP001565219"/>
    </source>
</evidence>
<evidence type="ECO:0000313" key="6">
    <source>
        <dbReference type="EMBL" id="MEY8632536.1"/>
    </source>
</evidence>
<evidence type="ECO:0000256" key="1">
    <source>
        <dbReference type="ARBA" id="ARBA00004651"/>
    </source>
</evidence>
<sequence>MIGLRAIKTVISVFLCFVIDGLRGDSVSFYAVIASILCMQSDMESTLIVAKIEKSLQLSEE</sequence>
<keyword evidence="2" id="KW-1003">Cell membrane</keyword>
<evidence type="ECO:0000256" key="2">
    <source>
        <dbReference type="ARBA" id="ARBA00022475"/>
    </source>
</evidence>
<keyword evidence="3" id="KW-0812">Transmembrane</keyword>
<keyword evidence="4" id="KW-1133">Transmembrane helix</keyword>
<proteinExistence type="predicted"/>
<comment type="subcellular location">
    <subcellularLocation>
        <location evidence="1">Cell membrane</location>
        <topology evidence="1">Multi-pass membrane protein</topology>
    </subcellularLocation>
</comment>
<dbReference type="Pfam" id="PF06081">
    <property type="entry name" value="ArAE_1"/>
    <property type="match status" value="1"/>
</dbReference>
<evidence type="ECO:0000256" key="5">
    <source>
        <dbReference type="ARBA" id="ARBA00023136"/>
    </source>
</evidence>
<dbReference type="RefSeq" id="WP_235824565.1">
    <property type="nucleotide sequence ID" value="NZ_BAABXW010000002.1"/>
</dbReference>
<keyword evidence="5" id="KW-0472">Membrane</keyword>
<dbReference type="Proteomes" id="UP001565219">
    <property type="component" value="Unassembled WGS sequence"/>
</dbReference>
<comment type="caution">
    <text evidence="6">The sequence shown here is derived from an EMBL/GenBank/DDBJ whole genome shotgun (WGS) entry which is preliminary data.</text>
</comment>
<accession>A0ABV4DHK9</accession>
<reference evidence="6 7" key="1">
    <citation type="submission" date="2024-03" db="EMBL/GenBank/DDBJ databases">
        <title>Mouse gut bacterial collection (mGBC) of GemPharmatech.</title>
        <authorList>
            <person name="He Y."/>
            <person name="Dong L."/>
            <person name="Wu D."/>
            <person name="Gao X."/>
            <person name="Lin Z."/>
        </authorList>
    </citation>
    <scope>NUCLEOTIDE SEQUENCE [LARGE SCALE GENOMIC DNA]</scope>
    <source>
        <strain evidence="6 7">32-10</strain>
    </source>
</reference>
<gene>
    <name evidence="6" type="ORF">AALG99_03160</name>
</gene>
<protein>
    <submittedName>
        <fullName evidence="6">Aromatic acid exporter family protein</fullName>
    </submittedName>
</protein>